<evidence type="ECO:0000313" key="2">
    <source>
        <dbReference type="EMBL" id="CAE0678253.1"/>
    </source>
</evidence>
<feature type="chain" id="PRO_5031438314" evidence="1">
    <location>
        <begin position="19"/>
        <end position="256"/>
    </location>
</feature>
<dbReference type="EMBL" id="HBIV01042735">
    <property type="protein sequence ID" value="CAE0678253.1"/>
    <property type="molecule type" value="Transcribed_RNA"/>
</dbReference>
<keyword evidence="1" id="KW-0732">Signal</keyword>
<name>A0A7S3ZBH3_9EUKA</name>
<proteinExistence type="predicted"/>
<organism evidence="2">
    <name type="scientific">Lotharella globosa</name>
    <dbReference type="NCBI Taxonomy" id="91324"/>
    <lineage>
        <taxon>Eukaryota</taxon>
        <taxon>Sar</taxon>
        <taxon>Rhizaria</taxon>
        <taxon>Cercozoa</taxon>
        <taxon>Chlorarachniophyceae</taxon>
        <taxon>Lotharella</taxon>
    </lineage>
</organism>
<protein>
    <submittedName>
        <fullName evidence="2">Uncharacterized protein</fullName>
    </submittedName>
</protein>
<evidence type="ECO:0000256" key="1">
    <source>
        <dbReference type="SAM" id="SignalP"/>
    </source>
</evidence>
<sequence>MLTLLLVGAACFLTSTRSGPQTRLLLTKSRMVSPARVSKVCASHGEDRGRRDVMQRFGTVTLTSLLPSILPRRSRAARTSDFGYRPQKYNAPKDNVPLRPILVPILRVQEAAVQEANLIRTGNYKDYARADIKLAVKYMLEAYELPSNLDTAATYADQSVYFKAVATEQKVVAALQSILTDYNDKDISIGKLDPDVQDKILTSLKTAEEEIGLFMTYMPDDIVKQAQDFVEEENRLNLKEYGDGAPVNVVEVPWRK</sequence>
<accession>A0A7S3ZBH3</accession>
<dbReference type="AlphaFoldDB" id="A0A7S3ZBH3"/>
<feature type="signal peptide" evidence="1">
    <location>
        <begin position="1"/>
        <end position="18"/>
    </location>
</feature>
<reference evidence="2" key="1">
    <citation type="submission" date="2021-01" db="EMBL/GenBank/DDBJ databases">
        <authorList>
            <person name="Corre E."/>
            <person name="Pelletier E."/>
            <person name="Niang G."/>
            <person name="Scheremetjew M."/>
            <person name="Finn R."/>
            <person name="Kale V."/>
            <person name="Holt S."/>
            <person name="Cochrane G."/>
            <person name="Meng A."/>
            <person name="Brown T."/>
            <person name="Cohen L."/>
        </authorList>
    </citation>
    <scope>NUCLEOTIDE SEQUENCE</scope>
    <source>
        <strain evidence="2">CCCM811</strain>
    </source>
</reference>
<gene>
    <name evidence="2" type="ORF">LGLO00237_LOCUS30035</name>
</gene>